<comment type="caution">
    <text evidence="2">The sequence shown here is derived from an EMBL/GenBank/DDBJ whole genome shotgun (WGS) entry which is preliminary data.</text>
</comment>
<keyword evidence="1" id="KW-1133">Transmembrane helix</keyword>
<dbReference type="Proteomes" id="UP000051621">
    <property type="component" value="Unassembled WGS sequence"/>
</dbReference>
<dbReference type="PATRIC" id="fig|1423731.3.peg.1458"/>
<dbReference type="EMBL" id="AZEF01000027">
    <property type="protein sequence ID" value="KRL01278.1"/>
    <property type="molecule type" value="Genomic_DNA"/>
</dbReference>
<keyword evidence="3" id="KW-1185">Reference proteome</keyword>
<dbReference type="RefSeq" id="WP_057744595.1">
    <property type="nucleotide sequence ID" value="NZ_AZEF01000027.1"/>
</dbReference>
<evidence type="ECO:0000256" key="1">
    <source>
        <dbReference type="SAM" id="Phobius"/>
    </source>
</evidence>
<evidence type="ECO:0000313" key="3">
    <source>
        <dbReference type="Proteomes" id="UP000051621"/>
    </source>
</evidence>
<feature type="transmembrane region" description="Helical" evidence="1">
    <location>
        <begin position="45"/>
        <end position="61"/>
    </location>
</feature>
<gene>
    <name evidence="2" type="ORF">FC81_GL001419</name>
</gene>
<keyword evidence="1" id="KW-0472">Membrane</keyword>
<dbReference type="AlphaFoldDB" id="A0A0R1M071"/>
<reference evidence="2 3" key="1">
    <citation type="journal article" date="2015" name="Genome Announc.">
        <title>Expanding the biotechnology potential of lactobacilli through comparative genomics of 213 strains and associated genera.</title>
        <authorList>
            <person name="Sun Z."/>
            <person name="Harris H.M."/>
            <person name="McCann A."/>
            <person name="Guo C."/>
            <person name="Argimon S."/>
            <person name="Zhang W."/>
            <person name="Yang X."/>
            <person name="Jeffery I.B."/>
            <person name="Cooney J.C."/>
            <person name="Kagawa T.F."/>
            <person name="Liu W."/>
            <person name="Song Y."/>
            <person name="Salvetti E."/>
            <person name="Wrobel A."/>
            <person name="Rasinkangas P."/>
            <person name="Parkhill J."/>
            <person name="Rea M.C."/>
            <person name="O'Sullivan O."/>
            <person name="Ritari J."/>
            <person name="Douillard F.P."/>
            <person name="Paul Ross R."/>
            <person name="Yang R."/>
            <person name="Briner A.E."/>
            <person name="Felis G.E."/>
            <person name="de Vos W.M."/>
            <person name="Barrangou R."/>
            <person name="Klaenhammer T.R."/>
            <person name="Caufield P.W."/>
            <person name="Cui Y."/>
            <person name="Zhang H."/>
            <person name="O'Toole P.W."/>
        </authorList>
    </citation>
    <scope>NUCLEOTIDE SEQUENCE [LARGE SCALE GENOMIC DNA]</scope>
    <source>
        <strain evidence="2 3">DSM 19910</strain>
    </source>
</reference>
<feature type="transmembrane region" description="Helical" evidence="1">
    <location>
        <begin position="66"/>
        <end position="85"/>
    </location>
</feature>
<proteinExistence type="predicted"/>
<evidence type="ECO:0000313" key="2">
    <source>
        <dbReference type="EMBL" id="KRL01278.1"/>
    </source>
</evidence>
<name>A0A0R1M071_9LACO</name>
<organism evidence="2 3">
    <name type="scientific">Liquorilactobacillus capillatus DSM 19910</name>
    <dbReference type="NCBI Taxonomy" id="1423731"/>
    <lineage>
        <taxon>Bacteria</taxon>
        <taxon>Bacillati</taxon>
        <taxon>Bacillota</taxon>
        <taxon>Bacilli</taxon>
        <taxon>Lactobacillales</taxon>
        <taxon>Lactobacillaceae</taxon>
        <taxon>Liquorilactobacillus</taxon>
    </lineage>
</organism>
<protein>
    <submittedName>
        <fullName evidence="2">Uncharacterized protein</fullName>
    </submittedName>
</protein>
<dbReference type="STRING" id="1423731.FC81_GL001419"/>
<keyword evidence="1" id="KW-0812">Transmembrane</keyword>
<feature type="transmembrane region" description="Helical" evidence="1">
    <location>
        <begin position="91"/>
        <end position="114"/>
    </location>
</feature>
<sequence>MKYIGILLYVFWLLLLLHRYARTPKEGPFSYRKTFFGGLTWYRNIRNLILIIALFIIELFLPLKLLYLLFLITSVVILAICINNLRMRIGSLLPTLFVFFIGIGMLSLASVFVFNL</sequence>
<accession>A0A0R1M071</accession>